<dbReference type="SUPFAM" id="SSF56112">
    <property type="entry name" value="Protein kinase-like (PK-like)"/>
    <property type="match status" value="1"/>
</dbReference>
<dbReference type="RefSeq" id="WP_212518966.1">
    <property type="nucleotide sequence ID" value="NZ_JAGSOH010000042.1"/>
</dbReference>
<comment type="caution">
    <text evidence="2">The sequence shown here is derived from an EMBL/GenBank/DDBJ whole genome shotgun (WGS) entry which is preliminary data.</text>
</comment>
<feature type="domain" description="Aminoglycoside phosphotransferase" evidence="1">
    <location>
        <begin position="45"/>
        <end position="249"/>
    </location>
</feature>
<dbReference type="InterPro" id="IPR002575">
    <property type="entry name" value="Aminoglycoside_PTrfase"/>
</dbReference>
<gene>
    <name evidence="2" type="ORF">KDK95_16005</name>
</gene>
<organism evidence="2 3">
    <name type="scientific">Actinospica acidithermotolerans</name>
    <dbReference type="NCBI Taxonomy" id="2828514"/>
    <lineage>
        <taxon>Bacteria</taxon>
        <taxon>Bacillati</taxon>
        <taxon>Actinomycetota</taxon>
        <taxon>Actinomycetes</taxon>
        <taxon>Catenulisporales</taxon>
        <taxon>Actinospicaceae</taxon>
        <taxon>Actinospica</taxon>
    </lineage>
</organism>
<protein>
    <submittedName>
        <fullName evidence="2">Aminoglycoside phosphotransferase family protein</fullName>
    </submittedName>
</protein>
<accession>A0A941EHN5</accession>
<dbReference type="InterPro" id="IPR011009">
    <property type="entry name" value="Kinase-like_dom_sf"/>
</dbReference>
<dbReference type="Proteomes" id="UP000676325">
    <property type="component" value="Unassembled WGS sequence"/>
</dbReference>
<proteinExistence type="predicted"/>
<dbReference type="EMBL" id="JAGSOH010000042">
    <property type="protein sequence ID" value="MBR7827824.1"/>
    <property type="molecule type" value="Genomic_DNA"/>
</dbReference>
<sequence>MLSTTEHGPFSRARLARSLAAACEHANLDPSGAKLIHTTVNATFQTRQPEVIIRIARSRSLLPQVDRVLALARWLKRHSVPAVVPADIDQPLPIEESDHVVTFWNYIPTTPPKPSSAELAAPLRRLHSLSPPPFELPHFAPIDTGRMRIDLHGSALDPAQYEWFADRLDQLEEELSSLEYALPQSVIHGDAYVGNLLRAPEGHIVLCDLDGMCIGPPEWDLIPELVAAVRYGRPGYQQLVEAYGFDPRSWVGAAVLQSVREIMVLTGVLPVLDSSPGIRSEFNQRLASLMDGTDGLASWTPFASAA</sequence>
<dbReference type="Pfam" id="PF01636">
    <property type="entry name" value="APH"/>
    <property type="match status" value="1"/>
</dbReference>
<keyword evidence="3" id="KW-1185">Reference proteome</keyword>
<dbReference type="AlphaFoldDB" id="A0A941EHN5"/>
<reference evidence="2" key="1">
    <citation type="submission" date="2021-04" db="EMBL/GenBank/DDBJ databases">
        <title>Genome based classification of Actinospica acidithermotolerans sp. nov., an actinobacterium isolated from an Indonesian hot spring.</title>
        <authorList>
            <person name="Kusuma A.B."/>
            <person name="Putra K.E."/>
            <person name="Nafisah S."/>
            <person name="Loh J."/>
            <person name="Nouioui I."/>
            <person name="Goodfellow M."/>
        </authorList>
    </citation>
    <scope>NUCLEOTIDE SEQUENCE</scope>
    <source>
        <strain evidence="2">MGRD01-02</strain>
    </source>
</reference>
<evidence type="ECO:0000313" key="3">
    <source>
        <dbReference type="Proteomes" id="UP000676325"/>
    </source>
</evidence>
<evidence type="ECO:0000313" key="2">
    <source>
        <dbReference type="EMBL" id="MBR7827824.1"/>
    </source>
</evidence>
<dbReference type="Gene3D" id="3.90.1200.10">
    <property type="match status" value="1"/>
</dbReference>
<name>A0A941EHN5_9ACTN</name>
<evidence type="ECO:0000259" key="1">
    <source>
        <dbReference type="Pfam" id="PF01636"/>
    </source>
</evidence>